<sequence length="210" mass="23994">MAFILLILIYINFGGGDMPFVIGLVGKCGTGKSTFKNFLREIAVSNGRSVGCIGFSDILMETLRLWGIESTRENLQRLAVIMNNSYGDGILSKAVFTRASEDKSDIIILDSIRWKSDVEMLKLFPRNMLIYITADTKIRFERMKDRKEKPGENEKTFKQFLKEEEAINETLISDIGAKADIQFENIYSSHDFEFDVIDFFYNYLVSLCSV</sequence>
<dbReference type="EMBL" id="MEYQ01000028">
    <property type="protein sequence ID" value="OGD38843.1"/>
    <property type="molecule type" value="Genomic_DNA"/>
</dbReference>
<dbReference type="PANTHER" id="PTHR41930:SF1">
    <property type="entry name" value="DEPHOSPHO-COA KINASE"/>
    <property type="match status" value="1"/>
</dbReference>
<dbReference type="Proteomes" id="UP000177947">
    <property type="component" value="Unassembled WGS sequence"/>
</dbReference>
<accession>A0A1F5C7M9</accession>
<comment type="caution">
    <text evidence="1">The sequence shown here is derived from an EMBL/GenBank/DDBJ whole genome shotgun (WGS) entry which is preliminary data.</text>
</comment>
<organism evidence="1 2">
    <name type="scientific">Candidatus Azambacteria bacterium RIFCSPLOWO2_01_FULL_37_9</name>
    <dbReference type="NCBI Taxonomy" id="1797297"/>
    <lineage>
        <taxon>Bacteria</taxon>
        <taxon>Candidatus Azamiibacteriota</taxon>
    </lineage>
</organism>
<dbReference type="Pfam" id="PF13238">
    <property type="entry name" value="AAA_18"/>
    <property type="match status" value="1"/>
</dbReference>
<evidence type="ECO:0000313" key="2">
    <source>
        <dbReference type="Proteomes" id="UP000177947"/>
    </source>
</evidence>
<evidence type="ECO:0000313" key="1">
    <source>
        <dbReference type="EMBL" id="OGD38843.1"/>
    </source>
</evidence>
<name>A0A1F5C7M9_9BACT</name>
<dbReference type="SUPFAM" id="SSF52540">
    <property type="entry name" value="P-loop containing nucleoside triphosphate hydrolases"/>
    <property type="match status" value="1"/>
</dbReference>
<protein>
    <recommendedName>
        <fullName evidence="3">Dephospho-CoA kinase</fullName>
    </recommendedName>
</protein>
<gene>
    <name evidence="1" type="ORF">A2907_00950</name>
</gene>
<dbReference type="InterPro" id="IPR027417">
    <property type="entry name" value="P-loop_NTPase"/>
</dbReference>
<proteinExistence type="predicted"/>
<dbReference type="Gene3D" id="3.40.50.300">
    <property type="entry name" value="P-loop containing nucleotide triphosphate hydrolases"/>
    <property type="match status" value="1"/>
</dbReference>
<reference evidence="1 2" key="1">
    <citation type="journal article" date="2016" name="Nat. Commun.">
        <title>Thousands of microbial genomes shed light on interconnected biogeochemical processes in an aquifer system.</title>
        <authorList>
            <person name="Anantharaman K."/>
            <person name="Brown C.T."/>
            <person name="Hug L.A."/>
            <person name="Sharon I."/>
            <person name="Castelle C.J."/>
            <person name="Probst A.J."/>
            <person name="Thomas B.C."/>
            <person name="Singh A."/>
            <person name="Wilkins M.J."/>
            <person name="Karaoz U."/>
            <person name="Brodie E.L."/>
            <person name="Williams K.H."/>
            <person name="Hubbard S.S."/>
            <person name="Banfield J.F."/>
        </authorList>
    </citation>
    <scope>NUCLEOTIDE SEQUENCE [LARGE SCALE GENOMIC DNA]</scope>
</reference>
<dbReference type="AlphaFoldDB" id="A0A1F5C7M9"/>
<evidence type="ECO:0008006" key="3">
    <source>
        <dbReference type="Google" id="ProtNLM"/>
    </source>
</evidence>
<dbReference type="PANTHER" id="PTHR41930">
    <property type="entry name" value="UPF0200 PROTEIN MJ1399"/>
    <property type="match status" value="1"/>
</dbReference>